<protein>
    <recommendedName>
        <fullName evidence="4">GATA zinc finger domain-containing protein 14-like</fullName>
    </recommendedName>
</protein>
<proteinExistence type="predicted"/>
<feature type="compositionally biased region" description="Polar residues" evidence="1">
    <location>
        <begin position="103"/>
        <end position="117"/>
    </location>
</feature>
<evidence type="ECO:0000313" key="2">
    <source>
        <dbReference type="EMBL" id="KAL1490255.1"/>
    </source>
</evidence>
<dbReference type="AlphaFoldDB" id="A0ABD1E786"/>
<evidence type="ECO:0000256" key="1">
    <source>
        <dbReference type="SAM" id="MobiDB-lite"/>
    </source>
</evidence>
<keyword evidence="3" id="KW-1185">Reference proteome</keyword>
<sequence length="168" mass="19863">MFKNVVQKLHRSQEVFIENDVATSSSNISYTQYNYNYSRDNSYQGNNYRNNKFPSHSRNNNEQAFNRGTWRNNDRSNNSQNFRRGYSTNRQGRNAALQREDQNLSGQRQQRTYVPTTDIDSYEATNTDVVNNEFRITTDQNRHMTVLQYYSCGFTCVSTDTWNPMIEE</sequence>
<evidence type="ECO:0008006" key="4">
    <source>
        <dbReference type="Google" id="ProtNLM"/>
    </source>
</evidence>
<dbReference type="EMBL" id="JBDJPC010000010">
    <property type="protein sequence ID" value="KAL1490255.1"/>
    <property type="molecule type" value="Genomic_DNA"/>
</dbReference>
<accession>A0ABD1E786</accession>
<reference evidence="2 3" key="1">
    <citation type="submission" date="2024-05" db="EMBL/GenBank/DDBJ databases">
        <title>Genetic variation in Jamaican populations of the coffee berry borer (Hypothenemus hampei).</title>
        <authorList>
            <person name="Errbii M."/>
            <person name="Myrie A."/>
        </authorList>
    </citation>
    <scope>NUCLEOTIDE SEQUENCE [LARGE SCALE GENOMIC DNA]</scope>
    <source>
        <strain evidence="2">JA-Hopewell-2020-01-JO</strain>
        <tissue evidence="2">Whole body</tissue>
    </source>
</reference>
<dbReference type="Proteomes" id="UP001566132">
    <property type="component" value="Unassembled WGS sequence"/>
</dbReference>
<comment type="caution">
    <text evidence="2">The sequence shown here is derived from an EMBL/GenBank/DDBJ whole genome shotgun (WGS) entry which is preliminary data.</text>
</comment>
<feature type="compositionally biased region" description="Polar residues" evidence="1">
    <location>
        <begin position="41"/>
        <end position="92"/>
    </location>
</feature>
<feature type="region of interest" description="Disordered" evidence="1">
    <location>
        <begin position="41"/>
        <end position="117"/>
    </location>
</feature>
<name>A0ABD1E786_HYPHA</name>
<organism evidence="2 3">
    <name type="scientific">Hypothenemus hampei</name>
    <name type="common">Coffee berry borer</name>
    <dbReference type="NCBI Taxonomy" id="57062"/>
    <lineage>
        <taxon>Eukaryota</taxon>
        <taxon>Metazoa</taxon>
        <taxon>Ecdysozoa</taxon>
        <taxon>Arthropoda</taxon>
        <taxon>Hexapoda</taxon>
        <taxon>Insecta</taxon>
        <taxon>Pterygota</taxon>
        <taxon>Neoptera</taxon>
        <taxon>Endopterygota</taxon>
        <taxon>Coleoptera</taxon>
        <taxon>Polyphaga</taxon>
        <taxon>Cucujiformia</taxon>
        <taxon>Curculionidae</taxon>
        <taxon>Scolytinae</taxon>
        <taxon>Hypothenemus</taxon>
    </lineage>
</organism>
<evidence type="ECO:0000313" key="3">
    <source>
        <dbReference type="Proteomes" id="UP001566132"/>
    </source>
</evidence>
<gene>
    <name evidence="2" type="ORF">ABEB36_012981</name>
</gene>